<protein>
    <recommendedName>
        <fullName evidence="6">LisH domain-containing protein</fullName>
    </recommendedName>
</protein>
<keyword evidence="5" id="KW-1185">Reference proteome</keyword>
<feature type="compositionally biased region" description="Polar residues" evidence="3">
    <location>
        <begin position="316"/>
        <end position="331"/>
    </location>
</feature>
<dbReference type="PROSITE" id="PS50896">
    <property type="entry name" value="LISH"/>
    <property type="match status" value="1"/>
</dbReference>
<proteinExistence type="predicted"/>
<dbReference type="InterPro" id="IPR006594">
    <property type="entry name" value="LisH"/>
</dbReference>
<evidence type="ECO:0000256" key="1">
    <source>
        <dbReference type="ARBA" id="ARBA00004123"/>
    </source>
</evidence>
<dbReference type="PANTHER" id="PTHR12610">
    <property type="entry name" value="SINGLE STRANDED DNA BINDING PROTEIN"/>
    <property type="match status" value="1"/>
</dbReference>
<keyword evidence="2" id="KW-0539">Nucleus</keyword>
<sequence>MKAITDHLDAASKHPQESYNKRTQLNTYIYEYFLHNGMFQCAQSILKADSDVRVLEHGTDSACDDKGCRLKNALCNQTIDTGLDSTHSKPLPAPNIPILSPDSCFLYEWFYIFWAMLNAQKNEDGRTEANQSASHMQVSLQEHAYPPNIANMMHSNKTGQDSVTDNTFYSSGETGADIKPWISGAEACDSTNEALQKFQMQLTSMEQQNKNELIARQRLRGLSRNDGIPGGRGSQGPLQSSKLFHRPALQASRPEPLPDTTKQVKLGTQPMNNTELDLCKAGIDGIGSKSNDKTTQKPVAAKETPFQQEGKISHNGPVQWQNDSSENQIPGTSKCWVQGTLQGRSRRPPVQPTDANDSVKSRSTISSLSQTSKAAVPIPQLRKASREKGPFPERTTPKKRSMNVKDEMVTCKIPKLNVDSIATHPAKTNLVPYINPVDIRKDSENTSLGQVVPTEQPTVSLPFTPAYMAANPPVDLVQSATFSMENSNDFAGLPTLDSDLHDFNIDAFLESCSEDPGRFSLEPFSL</sequence>
<dbReference type="Proteomes" id="UP000544331">
    <property type="component" value="Unassembled WGS sequence"/>
</dbReference>
<comment type="caution">
    <text evidence="4">The sequence shown here is derived from an EMBL/GenBank/DDBJ whole genome shotgun (WGS) entry which is preliminary data.</text>
</comment>
<feature type="region of interest" description="Disordered" evidence="3">
    <location>
        <begin position="149"/>
        <end position="169"/>
    </location>
</feature>
<gene>
    <name evidence="4" type="ORF">FMUND_10524</name>
</gene>
<evidence type="ECO:0000256" key="3">
    <source>
        <dbReference type="SAM" id="MobiDB-lite"/>
    </source>
</evidence>
<dbReference type="PANTHER" id="PTHR12610:SF12">
    <property type="entry name" value="SEQUENCE-SPECIFIC SINGLE-STRANDED DNA-BINDING PROTEIN, ISOFORM D"/>
    <property type="match status" value="1"/>
</dbReference>
<dbReference type="AlphaFoldDB" id="A0A8H6DAW0"/>
<comment type="subcellular location">
    <subcellularLocation>
        <location evidence="1">Nucleus</location>
    </subcellularLocation>
</comment>
<reference evidence="4 5" key="1">
    <citation type="submission" date="2020-05" db="EMBL/GenBank/DDBJ databases">
        <title>Identification and distribution of gene clusters putatively required for synthesis of sphingolipid metabolism inhibitors in phylogenetically diverse species of the filamentous fungus Fusarium.</title>
        <authorList>
            <person name="Kim H.-S."/>
            <person name="Busman M."/>
            <person name="Brown D.W."/>
            <person name="Divon H."/>
            <person name="Uhlig S."/>
            <person name="Proctor R.H."/>
        </authorList>
    </citation>
    <scope>NUCLEOTIDE SEQUENCE [LARGE SCALE GENOMIC DNA]</scope>
    <source>
        <strain evidence="4 5">NRRL 66235</strain>
    </source>
</reference>
<feature type="compositionally biased region" description="Polar residues" evidence="3">
    <location>
        <begin position="153"/>
        <end position="169"/>
    </location>
</feature>
<dbReference type="GO" id="GO:0005634">
    <property type="term" value="C:nucleus"/>
    <property type="evidence" value="ECO:0007669"/>
    <property type="project" value="UniProtKB-SubCell"/>
</dbReference>
<accession>A0A8H6DAW0</accession>
<feature type="compositionally biased region" description="Low complexity" evidence="3">
    <location>
        <begin position="361"/>
        <end position="372"/>
    </location>
</feature>
<dbReference type="EMBL" id="JAAOAN010000382">
    <property type="protein sequence ID" value="KAF5708612.1"/>
    <property type="molecule type" value="Genomic_DNA"/>
</dbReference>
<evidence type="ECO:0008006" key="6">
    <source>
        <dbReference type="Google" id="ProtNLM"/>
    </source>
</evidence>
<organism evidence="4 5">
    <name type="scientific">Fusarium mundagurra</name>
    <dbReference type="NCBI Taxonomy" id="1567541"/>
    <lineage>
        <taxon>Eukaryota</taxon>
        <taxon>Fungi</taxon>
        <taxon>Dikarya</taxon>
        <taxon>Ascomycota</taxon>
        <taxon>Pezizomycotina</taxon>
        <taxon>Sordariomycetes</taxon>
        <taxon>Hypocreomycetidae</taxon>
        <taxon>Hypocreales</taxon>
        <taxon>Nectriaceae</taxon>
        <taxon>Fusarium</taxon>
        <taxon>Fusarium fujikuroi species complex</taxon>
    </lineage>
</organism>
<dbReference type="OrthoDB" id="5600002at2759"/>
<name>A0A8H6DAW0_9HYPO</name>
<evidence type="ECO:0000313" key="4">
    <source>
        <dbReference type="EMBL" id="KAF5708612.1"/>
    </source>
</evidence>
<dbReference type="GO" id="GO:0045944">
    <property type="term" value="P:positive regulation of transcription by RNA polymerase II"/>
    <property type="evidence" value="ECO:0007669"/>
    <property type="project" value="TreeGrafter"/>
</dbReference>
<evidence type="ECO:0000313" key="5">
    <source>
        <dbReference type="Proteomes" id="UP000544331"/>
    </source>
</evidence>
<feature type="region of interest" description="Disordered" evidence="3">
    <location>
        <begin position="284"/>
        <end position="402"/>
    </location>
</feature>
<evidence type="ECO:0000256" key="2">
    <source>
        <dbReference type="ARBA" id="ARBA00023242"/>
    </source>
</evidence>